<dbReference type="Gene3D" id="3.30.1340.30">
    <property type="match status" value="1"/>
</dbReference>
<evidence type="ECO:0000313" key="4">
    <source>
        <dbReference type="Proteomes" id="UP000075799"/>
    </source>
</evidence>
<comment type="caution">
    <text evidence="3">The sequence shown here is derived from an EMBL/GenBank/DDBJ whole genome shotgun (WGS) entry which is preliminary data.</text>
</comment>
<dbReference type="PANTHER" id="PTHR34606">
    <property type="entry name" value="BON DOMAIN-CONTAINING PROTEIN"/>
    <property type="match status" value="1"/>
</dbReference>
<feature type="region of interest" description="Disordered" evidence="1">
    <location>
        <begin position="1"/>
        <end position="150"/>
    </location>
</feature>
<feature type="compositionally biased region" description="Polar residues" evidence="1">
    <location>
        <begin position="227"/>
        <end position="237"/>
    </location>
</feature>
<feature type="domain" description="BON" evidence="2">
    <location>
        <begin position="153"/>
        <end position="221"/>
    </location>
</feature>
<organism evidence="3 4">
    <name type="scientific">Bdellovibrio bacteriovorus</name>
    <dbReference type="NCBI Taxonomy" id="959"/>
    <lineage>
        <taxon>Bacteria</taxon>
        <taxon>Pseudomonadati</taxon>
        <taxon>Bdellovibrionota</taxon>
        <taxon>Bdellovibrionia</taxon>
        <taxon>Bdellovibrionales</taxon>
        <taxon>Pseudobdellovibrionaceae</taxon>
        <taxon>Bdellovibrio</taxon>
    </lineage>
</organism>
<feature type="region of interest" description="Disordered" evidence="1">
    <location>
        <begin position="220"/>
        <end position="252"/>
    </location>
</feature>
<dbReference type="PANTHER" id="PTHR34606:SF15">
    <property type="entry name" value="BON DOMAIN-CONTAINING PROTEIN"/>
    <property type="match status" value="1"/>
</dbReference>
<dbReference type="SMART" id="SM00749">
    <property type="entry name" value="BON"/>
    <property type="match status" value="1"/>
</dbReference>
<proteinExistence type="predicted"/>
<gene>
    <name evidence="3" type="ORF">AZI87_10805</name>
</gene>
<feature type="compositionally biased region" description="Low complexity" evidence="1">
    <location>
        <begin position="119"/>
        <end position="140"/>
    </location>
</feature>
<dbReference type="InterPro" id="IPR051686">
    <property type="entry name" value="Lipoprotein_DolP"/>
</dbReference>
<dbReference type="EMBL" id="LUKD01000005">
    <property type="protein sequence ID" value="KYG65058.1"/>
    <property type="molecule type" value="Genomic_DNA"/>
</dbReference>
<evidence type="ECO:0000313" key="3">
    <source>
        <dbReference type="EMBL" id="KYG65058.1"/>
    </source>
</evidence>
<dbReference type="PROSITE" id="PS50914">
    <property type="entry name" value="BON"/>
    <property type="match status" value="1"/>
</dbReference>
<sequence length="252" mass="29199">MAQQSRGSMYGRNQESRPRKIDEREDWYERDPMDERSGYRNEVPFSEERRRLRRDDRSDYSRPTEYYQKRNYDSSYDYTGRAYPQPRYQGSSEYREELDRAYRQNSGEQNVNSPAYAPSSGFIGSSSSSSYFTNQQEGQGQYYGKGPRGFTRSDDRIKEEICEMLTRHGQIDAQDIDLEVDNGIVTLTGTVPERKMKHLAEDCAEHCLGVKDIINNIRVKKEDEESSNALPASTTVEKTTSKKGRTSSTPRH</sequence>
<evidence type="ECO:0000256" key="1">
    <source>
        <dbReference type="SAM" id="MobiDB-lite"/>
    </source>
</evidence>
<feature type="compositionally biased region" description="Basic and acidic residues" evidence="1">
    <location>
        <begin position="93"/>
        <end position="102"/>
    </location>
</feature>
<dbReference type="AlphaFoldDB" id="A0A161PRK4"/>
<dbReference type="OrthoDB" id="680465at2"/>
<dbReference type="Pfam" id="PF04972">
    <property type="entry name" value="BON"/>
    <property type="match status" value="1"/>
</dbReference>
<reference evidence="3 4" key="1">
    <citation type="submission" date="2016-03" db="EMBL/GenBank/DDBJ databases">
        <authorList>
            <person name="Ploux O."/>
        </authorList>
    </citation>
    <scope>NUCLEOTIDE SEQUENCE [LARGE SCALE GENOMIC DNA]</scope>
    <source>
        <strain evidence="3 4">EC13</strain>
    </source>
</reference>
<dbReference type="InterPro" id="IPR014004">
    <property type="entry name" value="Transpt-assoc_nodulatn_dom_bac"/>
</dbReference>
<dbReference type="RefSeq" id="WP_063206720.1">
    <property type="nucleotide sequence ID" value="NZ_LUKD01000005.1"/>
</dbReference>
<feature type="compositionally biased region" description="Polar residues" evidence="1">
    <location>
        <begin position="103"/>
        <end position="113"/>
    </location>
</feature>
<dbReference type="InterPro" id="IPR007055">
    <property type="entry name" value="BON_dom"/>
</dbReference>
<feature type="compositionally biased region" description="Basic residues" evidence="1">
    <location>
        <begin position="241"/>
        <end position="252"/>
    </location>
</feature>
<accession>A0A161PRK4</accession>
<protein>
    <recommendedName>
        <fullName evidence="2">BON domain-containing protein</fullName>
    </recommendedName>
</protein>
<feature type="compositionally biased region" description="Basic and acidic residues" evidence="1">
    <location>
        <begin position="46"/>
        <end position="72"/>
    </location>
</feature>
<name>A0A161PRK4_BDEBC</name>
<feature type="compositionally biased region" description="Basic and acidic residues" evidence="1">
    <location>
        <begin position="14"/>
        <end position="39"/>
    </location>
</feature>
<evidence type="ECO:0000259" key="2">
    <source>
        <dbReference type="PROSITE" id="PS50914"/>
    </source>
</evidence>
<dbReference type="Proteomes" id="UP000075799">
    <property type="component" value="Unassembled WGS sequence"/>
</dbReference>
<feature type="compositionally biased region" description="Polar residues" evidence="1">
    <location>
        <begin position="1"/>
        <end position="13"/>
    </location>
</feature>